<dbReference type="InterPro" id="IPR003476">
    <property type="entry name" value="Glyco_hydro_42"/>
</dbReference>
<dbReference type="InterPro" id="IPR013738">
    <property type="entry name" value="Beta_galactosidase_Trimer"/>
</dbReference>
<feature type="domain" description="Glycoside hydrolase family 42 N-terminal" evidence="8">
    <location>
        <begin position="28"/>
        <end position="401"/>
    </location>
</feature>
<dbReference type="SUPFAM" id="SSF52317">
    <property type="entry name" value="Class I glutamine amidotransferase-like"/>
    <property type="match status" value="1"/>
</dbReference>
<accession>A0ABU4L170</accession>
<dbReference type="Gene3D" id="2.60.40.1180">
    <property type="entry name" value="Golgi alpha-mannosidase II"/>
    <property type="match status" value="1"/>
</dbReference>
<dbReference type="CDD" id="cd03143">
    <property type="entry name" value="A4_beta-galactosidase_middle_domain"/>
    <property type="match status" value="1"/>
</dbReference>
<keyword evidence="5 10" id="KW-0378">Hydrolase</keyword>
<dbReference type="Gene3D" id="3.40.50.880">
    <property type="match status" value="1"/>
</dbReference>
<evidence type="ECO:0000256" key="1">
    <source>
        <dbReference type="ARBA" id="ARBA00001412"/>
    </source>
</evidence>
<keyword evidence="11" id="KW-1185">Reference proteome</keyword>
<gene>
    <name evidence="10" type="ORF">PV517_12350</name>
</gene>
<dbReference type="EC" id="3.2.1.23" evidence="3"/>
<dbReference type="InterPro" id="IPR029062">
    <property type="entry name" value="Class_I_gatase-like"/>
</dbReference>
<protein>
    <recommendedName>
        <fullName evidence="3">beta-galactosidase</fullName>
        <ecNumber evidence="3">3.2.1.23</ecNumber>
    </recommendedName>
</protein>
<dbReference type="Pfam" id="PF02449">
    <property type="entry name" value="Glyco_hydro_42"/>
    <property type="match status" value="1"/>
</dbReference>
<dbReference type="RefSeq" id="WP_086751295.1">
    <property type="nucleotide sequence ID" value="NZ_JAGJBZ010000002.1"/>
</dbReference>
<evidence type="ECO:0000256" key="2">
    <source>
        <dbReference type="ARBA" id="ARBA00005940"/>
    </source>
</evidence>
<name>A0ABU4L170_9ACTN</name>
<dbReference type="SUPFAM" id="SSF51445">
    <property type="entry name" value="(Trans)glycosidases"/>
    <property type="match status" value="1"/>
</dbReference>
<evidence type="ECO:0000256" key="3">
    <source>
        <dbReference type="ARBA" id="ARBA00012756"/>
    </source>
</evidence>
<dbReference type="InterPro" id="IPR013780">
    <property type="entry name" value="Glyco_hydro_b"/>
</dbReference>
<evidence type="ECO:0000259" key="9">
    <source>
        <dbReference type="Pfam" id="PF08532"/>
    </source>
</evidence>
<keyword evidence="4" id="KW-0479">Metal-binding</keyword>
<proteinExistence type="inferred from homology"/>
<dbReference type="Pfam" id="PF08532">
    <property type="entry name" value="Glyco_hydro_42M"/>
    <property type="match status" value="1"/>
</dbReference>
<keyword evidence="7 10" id="KW-0326">Glycosidase</keyword>
<dbReference type="PANTHER" id="PTHR36447:SF2">
    <property type="entry name" value="BETA-GALACTOSIDASE YESZ"/>
    <property type="match status" value="1"/>
</dbReference>
<dbReference type="EMBL" id="JARAVY010000004">
    <property type="protein sequence ID" value="MDX2909484.1"/>
    <property type="molecule type" value="Genomic_DNA"/>
</dbReference>
<evidence type="ECO:0000256" key="7">
    <source>
        <dbReference type="ARBA" id="ARBA00023295"/>
    </source>
</evidence>
<dbReference type="GO" id="GO:0004565">
    <property type="term" value="F:beta-galactosidase activity"/>
    <property type="evidence" value="ECO:0007669"/>
    <property type="project" value="UniProtKB-EC"/>
</dbReference>
<dbReference type="PANTHER" id="PTHR36447">
    <property type="entry name" value="BETA-GALACTOSIDASE GANA"/>
    <property type="match status" value="1"/>
</dbReference>
<dbReference type="Gene3D" id="3.20.20.80">
    <property type="entry name" value="Glycosidases"/>
    <property type="match status" value="1"/>
</dbReference>
<evidence type="ECO:0000259" key="8">
    <source>
        <dbReference type="Pfam" id="PF02449"/>
    </source>
</evidence>
<evidence type="ECO:0000313" key="11">
    <source>
        <dbReference type="Proteomes" id="UP001271723"/>
    </source>
</evidence>
<reference evidence="10 11" key="1">
    <citation type="journal article" date="2023" name="Microb. Genom.">
        <title>Mesoterricola silvestris gen. nov., sp. nov., Mesoterricola sediminis sp. nov., Geothrix oryzae sp. nov., Geothrix edaphica sp. nov., Geothrix rubra sp. nov., and Geothrix limicola sp. nov., six novel members of Acidobacteriota isolated from soils.</title>
        <authorList>
            <person name="Weisberg A.J."/>
            <person name="Pearce E."/>
            <person name="Kramer C.G."/>
            <person name="Chang J.H."/>
            <person name="Clarke C.R."/>
        </authorList>
    </citation>
    <scope>NUCLEOTIDE SEQUENCE [LARGE SCALE GENOMIC DNA]</scope>
    <source>
        <strain evidence="10 11">NRRL_B-2795</strain>
    </source>
</reference>
<sequence>MAALPARVLFGAAYYHEYAPAHGSPTHPADRLKSDLDLMADAGFTVIRVGESVWSTWEPENGRFDLDWLQPVLDGAHERGISVVLGTPTYAVPPWLARQYPEITAERRTGERVGWGARQEVDFTHPAFRFHAERVIRKVVGRYAGHPAVIGFQVDNEPGLHLFHNHGVFQRFVDHLREKYGDVETLNREWGLVYWSHRLSTWADLWTPDGNEQPQYDVAWREFQARQVTEFIGWQADLVREYASPEQFVTTCISYTRQGVEDDDLTDRLDIATGNPYYDMQDGLLLPDPTPDAHEQKWKTTGVWALYQTADWMFSSRQEPFLVTETDAGSIGMAWDNRPAYDGQWRQAAWALVARGARMIEYWHWHTLHFGAETYWGGVLPHTGRPGRTYAELARLGAEFEAAGPLVAGLEPDADITLVYSTPSKWLMQKYPPLAKPDGDPDPAAYHRILDPFYRGAFDAGRQVRIVHARQLHDPSGEREGLSPEEAVRRHPVLVVPALYLAADSTLDWLAAYAHAGGHLVLGPRTGYADDEARARTERAPGRLTEAAGVGYDEFSNLVREVPVRSAPGGSLPLPEGATATRWADGLTVTDAEPLVTYDHPHFGRWPAVTTHRHGAGRVTQVGTVPGRALGRALAEWLAPAARHAWGALPESVTATTGTSPDGRRVHIVHNWSWEPASVPVPVSLSDALTGTALPAGTPLELGPWDVRVLVATATATGTGTGTDTGA</sequence>
<comment type="caution">
    <text evidence="10">The sequence shown here is derived from an EMBL/GenBank/DDBJ whole genome shotgun (WGS) entry which is preliminary data.</text>
</comment>
<comment type="catalytic activity">
    <reaction evidence="1">
        <text>Hydrolysis of terminal non-reducing beta-D-galactose residues in beta-D-galactosides.</text>
        <dbReference type="EC" id="3.2.1.23"/>
    </reaction>
</comment>
<evidence type="ECO:0000256" key="4">
    <source>
        <dbReference type="ARBA" id="ARBA00022723"/>
    </source>
</evidence>
<comment type="similarity">
    <text evidence="2">Belongs to the glycosyl hydrolase 42 family.</text>
</comment>
<organism evidence="10 11">
    <name type="scientific">Streptomyces griseiscabiei</name>
    <dbReference type="NCBI Taxonomy" id="2993540"/>
    <lineage>
        <taxon>Bacteria</taxon>
        <taxon>Bacillati</taxon>
        <taxon>Actinomycetota</taxon>
        <taxon>Actinomycetes</taxon>
        <taxon>Kitasatosporales</taxon>
        <taxon>Streptomycetaceae</taxon>
        <taxon>Streptomyces</taxon>
    </lineage>
</organism>
<evidence type="ECO:0000256" key="5">
    <source>
        <dbReference type="ARBA" id="ARBA00022801"/>
    </source>
</evidence>
<evidence type="ECO:0000256" key="6">
    <source>
        <dbReference type="ARBA" id="ARBA00022833"/>
    </source>
</evidence>
<feature type="domain" description="Beta-galactosidase trimerisation" evidence="9">
    <location>
        <begin position="483"/>
        <end position="638"/>
    </location>
</feature>
<evidence type="ECO:0000313" key="10">
    <source>
        <dbReference type="EMBL" id="MDX2909484.1"/>
    </source>
</evidence>
<keyword evidence="6" id="KW-0862">Zinc</keyword>
<dbReference type="Proteomes" id="UP001271723">
    <property type="component" value="Unassembled WGS sequence"/>
</dbReference>
<dbReference type="InterPro" id="IPR013529">
    <property type="entry name" value="Glyco_hydro_42_N"/>
</dbReference>
<dbReference type="InterPro" id="IPR017853">
    <property type="entry name" value="GH"/>
</dbReference>